<sequence>MDIWERLFTKAEVLYNHHNVSPFIYAQHVVTAIEADDGNIYTGFCFEATAGVFHLCAERAAAFRMFQHSGQTKTKKIITFRDSAPANGNSMPCGDCLDFLLQLNSKNKATRFMMAFKTRETVALSELLPKWRGEDRLDDIQ</sequence>
<proteinExistence type="inferred from homology"/>
<dbReference type="InterPro" id="IPR016193">
    <property type="entry name" value="Cytidine_deaminase-like"/>
</dbReference>
<evidence type="ECO:0000313" key="3">
    <source>
        <dbReference type="Proteomes" id="UP001314200"/>
    </source>
</evidence>
<evidence type="ECO:0000313" key="2">
    <source>
        <dbReference type="EMBL" id="CAK1239512.1"/>
    </source>
</evidence>
<evidence type="ECO:0000256" key="1">
    <source>
        <dbReference type="ARBA" id="ARBA00006576"/>
    </source>
</evidence>
<dbReference type="Proteomes" id="UP001314200">
    <property type="component" value="Unassembled WGS sequence"/>
</dbReference>
<dbReference type="InterPro" id="IPR050202">
    <property type="entry name" value="Cyt/Deoxycyt_deaminase"/>
</dbReference>
<dbReference type="PANTHER" id="PTHR11644">
    <property type="entry name" value="CYTIDINE DEAMINASE"/>
    <property type="match status" value="1"/>
</dbReference>
<dbReference type="RefSeq" id="WP_338347041.1">
    <property type="nucleotide sequence ID" value="NZ_CAUZLS010000005.1"/>
</dbReference>
<protein>
    <submittedName>
        <fullName evidence="2">Cytidine deaminase (Cdd)</fullName>
    </submittedName>
</protein>
<dbReference type="PANTHER" id="PTHR11644:SF2">
    <property type="entry name" value="CYTIDINE DEAMINASE"/>
    <property type="match status" value="1"/>
</dbReference>
<reference evidence="2 3" key="1">
    <citation type="submission" date="2023-10" db="EMBL/GenBank/DDBJ databases">
        <authorList>
            <person name="Botero Cardona J."/>
        </authorList>
    </citation>
    <scope>NUCLEOTIDE SEQUENCE [LARGE SCALE GENOMIC DNA]</scope>
    <source>
        <strain evidence="2 3">R-82641</strain>
    </source>
</reference>
<name>A0ABN9YQY8_9LACO</name>
<dbReference type="EMBL" id="CAUZLY010000005">
    <property type="protein sequence ID" value="CAK1239512.1"/>
    <property type="molecule type" value="Genomic_DNA"/>
</dbReference>
<dbReference type="SUPFAM" id="SSF53927">
    <property type="entry name" value="Cytidine deaminase-like"/>
    <property type="match status" value="1"/>
</dbReference>
<comment type="caution">
    <text evidence="2">The sequence shown here is derived from an EMBL/GenBank/DDBJ whole genome shotgun (WGS) entry which is preliminary data.</text>
</comment>
<keyword evidence="3" id="KW-1185">Reference proteome</keyword>
<dbReference type="Gene3D" id="3.40.140.10">
    <property type="entry name" value="Cytidine Deaminase, domain 2"/>
    <property type="match status" value="1"/>
</dbReference>
<gene>
    <name evidence="2" type="ORF">R82641_BJNNKPBH_00690</name>
</gene>
<organism evidence="2 3">
    <name type="scientific">Fructobacillus cardui</name>
    <dbReference type="NCBI Taxonomy" id="2893170"/>
    <lineage>
        <taxon>Bacteria</taxon>
        <taxon>Bacillati</taxon>
        <taxon>Bacillota</taxon>
        <taxon>Bacilli</taxon>
        <taxon>Lactobacillales</taxon>
        <taxon>Lactobacillaceae</taxon>
        <taxon>Fructobacillus</taxon>
    </lineage>
</organism>
<comment type="similarity">
    <text evidence="1">Belongs to the cytidine and deoxycytidylate deaminase family.</text>
</comment>
<dbReference type="CDD" id="cd01283">
    <property type="entry name" value="cytidine_deaminase"/>
    <property type="match status" value="1"/>
</dbReference>
<accession>A0ABN9YQY8</accession>